<evidence type="ECO:0008006" key="3">
    <source>
        <dbReference type="Google" id="ProtNLM"/>
    </source>
</evidence>
<proteinExistence type="predicted"/>
<dbReference type="OrthoDB" id="5293413at2"/>
<keyword evidence="2" id="KW-1185">Reference proteome</keyword>
<name>A0A1H6U5J5_9GAMM</name>
<evidence type="ECO:0000313" key="1">
    <source>
        <dbReference type="EMBL" id="SEI85794.1"/>
    </source>
</evidence>
<gene>
    <name evidence="1" type="ORF">SAMN05421831_11342</name>
</gene>
<protein>
    <recommendedName>
        <fullName evidence="3">DUF501 domain-containing protein</fullName>
    </recommendedName>
</protein>
<sequence>MHTCVNYPPSAQDLQIIEQQIGRPPKGIHSIAAIDGEGTPLVLRMHSVVDHQPFPTLYWLTSPLLKKELSHIESRGLIKVWEDELQADPELLAEYHASHQDYIRQRWHFMSAQDKVWIQNQQLTELFTQRGIGGIANWQQIRCLHTQYAHHLCGDNVIGRRLDQKFAIADYLP</sequence>
<dbReference type="AlphaFoldDB" id="A0A1H6U5J5"/>
<dbReference type="RefSeq" id="WP_093311745.1">
    <property type="nucleotide sequence ID" value="NZ_FNYH01000013.1"/>
</dbReference>
<reference evidence="2" key="1">
    <citation type="submission" date="2016-10" db="EMBL/GenBank/DDBJ databases">
        <authorList>
            <person name="Varghese N."/>
            <person name="Submissions S."/>
        </authorList>
    </citation>
    <scope>NUCLEOTIDE SEQUENCE [LARGE SCALE GENOMIC DNA]</scope>
    <source>
        <strain evidence="2">DSM 7165</strain>
    </source>
</reference>
<dbReference type="PANTHER" id="PTHR37163">
    <property type="entry name" value="CONSERVED PROTEIN"/>
    <property type="match status" value="1"/>
</dbReference>
<dbReference type="PANTHER" id="PTHR37163:SF1">
    <property type="entry name" value="DUF501 DOMAIN-CONTAINING PROTEIN"/>
    <property type="match status" value="1"/>
</dbReference>
<evidence type="ECO:0000313" key="2">
    <source>
        <dbReference type="Proteomes" id="UP000242999"/>
    </source>
</evidence>
<organism evidence="1 2">
    <name type="scientific">Allopseudospirillum japonicum</name>
    <dbReference type="NCBI Taxonomy" id="64971"/>
    <lineage>
        <taxon>Bacteria</taxon>
        <taxon>Pseudomonadati</taxon>
        <taxon>Pseudomonadota</taxon>
        <taxon>Gammaproteobacteria</taxon>
        <taxon>Oceanospirillales</taxon>
        <taxon>Oceanospirillaceae</taxon>
        <taxon>Allopseudospirillum</taxon>
    </lineage>
</organism>
<accession>A0A1H6U5J5</accession>
<dbReference type="EMBL" id="FNYH01000013">
    <property type="protein sequence ID" value="SEI85794.1"/>
    <property type="molecule type" value="Genomic_DNA"/>
</dbReference>
<dbReference type="Proteomes" id="UP000242999">
    <property type="component" value="Unassembled WGS sequence"/>
</dbReference>
<dbReference type="InterPro" id="IPR007511">
    <property type="entry name" value="DUF501"/>
</dbReference>
<dbReference type="Pfam" id="PF04417">
    <property type="entry name" value="DUF501"/>
    <property type="match status" value="1"/>
</dbReference>
<dbReference type="STRING" id="64971.SAMN05421831_11342"/>